<proteinExistence type="predicted"/>
<accession>A0A8T0T492</accession>
<evidence type="ECO:0000256" key="2">
    <source>
        <dbReference type="SAM" id="MobiDB-lite"/>
    </source>
</evidence>
<dbReference type="Gene3D" id="3.30.40.10">
    <property type="entry name" value="Zinc/RING finger domain, C3HC4 (zinc finger)"/>
    <property type="match status" value="1"/>
</dbReference>
<evidence type="ECO:0000256" key="1">
    <source>
        <dbReference type="PROSITE-ProRule" id="PRU00175"/>
    </source>
</evidence>
<dbReference type="AlphaFoldDB" id="A0A8T0T492"/>
<keyword evidence="1" id="KW-0863">Zinc-finger</keyword>
<dbReference type="EMBL" id="CM029044">
    <property type="protein sequence ID" value="KAG2604035.1"/>
    <property type="molecule type" value="Genomic_DNA"/>
</dbReference>
<dbReference type="GO" id="GO:0008270">
    <property type="term" value="F:zinc ion binding"/>
    <property type="evidence" value="ECO:0007669"/>
    <property type="project" value="UniProtKB-KW"/>
</dbReference>
<reference evidence="4" key="1">
    <citation type="submission" date="2020-05" db="EMBL/GenBank/DDBJ databases">
        <title>WGS assembly of Panicum virgatum.</title>
        <authorList>
            <person name="Lovell J.T."/>
            <person name="Jenkins J."/>
            <person name="Shu S."/>
            <person name="Juenger T.E."/>
            <person name="Schmutz J."/>
        </authorList>
    </citation>
    <scope>NUCLEOTIDE SEQUENCE</scope>
    <source>
        <strain evidence="4">AP13</strain>
    </source>
</reference>
<evidence type="ECO:0000313" key="5">
    <source>
        <dbReference type="Proteomes" id="UP000823388"/>
    </source>
</evidence>
<evidence type="ECO:0000313" key="4">
    <source>
        <dbReference type="EMBL" id="KAG2604035.1"/>
    </source>
</evidence>
<dbReference type="Proteomes" id="UP000823388">
    <property type="component" value="Chromosome 4N"/>
</dbReference>
<evidence type="ECO:0000259" key="3">
    <source>
        <dbReference type="PROSITE" id="PS50089"/>
    </source>
</evidence>
<protein>
    <recommendedName>
        <fullName evidence="3">RING-type domain-containing protein</fullName>
    </recommendedName>
</protein>
<keyword evidence="5" id="KW-1185">Reference proteome</keyword>
<dbReference type="PROSITE" id="PS50089">
    <property type="entry name" value="ZF_RING_2"/>
    <property type="match status" value="1"/>
</dbReference>
<dbReference type="GO" id="GO:0061630">
    <property type="term" value="F:ubiquitin protein ligase activity"/>
    <property type="evidence" value="ECO:0007669"/>
    <property type="project" value="TreeGrafter"/>
</dbReference>
<feature type="region of interest" description="Disordered" evidence="2">
    <location>
        <begin position="1"/>
        <end position="32"/>
    </location>
</feature>
<gene>
    <name evidence="4" type="ORF">PVAP13_4NG032800</name>
</gene>
<dbReference type="InterPro" id="IPR001841">
    <property type="entry name" value="Znf_RING"/>
</dbReference>
<feature type="region of interest" description="Disordered" evidence="2">
    <location>
        <begin position="186"/>
        <end position="214"/>
    </location>
</feature>
<dbReference type="SUPFAM" id="SSF57850">
    <property type="entry name" value="RING/U-box"/>
    <property type="match status" value="1"/>
</dbReference>
<feature type="domain" description="RING-type" evidence="3">
    <location>
        <begin position="141"/>
        <end position="182"/>
    </location>
</feature>
<dbReference type="PANTHER" id="PTHR22765:SF434">
    <property type="entry name" value="GB|AAD18119.1-RELATED"/>
    <property type="match status" value="1"/>
</dbReference>
<name>A0A8T0T492_PANVG</name>
<organism evidence="4 5">
    <name type="scientific">Panicum virgatum</name>
    <name type="common">Blackwell switchgrass</name>
    <dbReference type="NCBI Taxonomy" id="38727"/>
    <lineage>
        <taxon>Eukaryota</taxon>
        <taxon>Viridiplantae</taxon>
        <taxon>Streptophyta</taxon>
        <taxon>Embryophyta</taxon>
        <taxon>Tracheophyta</taxon>
        <taxon>Spermatophyta</taxon>
        <taxon>Magnoliopsida</taxon>
        <taxon>Liliopsida</taxon>
        <taxon>Poales</taxon>
        <taxon>Poaceae</taxon>
        <taxon>PACMAD clade</taxon>
        <taxon>Panicoideae</taxon>
        <taxon>Panicodae</taxon>
        <taxon>Paniceae</taxon>
        <taxon>Panicinae</taxon>
        <taxon>Panicum</taxon>
        <taxon>Panicum sect. Hiantes</taxon>
    </lineage>
</organism>
<feature type="compositionally biased region" description="Acidic residues" evidence="2">
    <location>
        <begin position="189"/>
        <end position="214"/>
    </location>
</feature>
<dbReference type="SMART" id="SM00184">
    <property type="entry name" value="RING"/>
    <property type="match status" value="1"/>
</dbReference>
<dbReference type="InterPro" id="IPR051826">
    <property type="entry name" value="E3_ubiquitin-ligase_domain"/>
</dbReference>
<keyword evidence="1" id="KW-0862">Zinc</keyword>
<feature type="compositionally biased region" description="Low complexity" evidence="2">
    <location>
        <begin position="22"/>
        <end position="32"/>
    </location>
</feature>
<dbReference type="CDD" id="cd16454">
    <property type="entry name" value="RING-H2_PA-TM-RING"/>
    <property type="match status" value="1"/>
</dbReference>
<dbReference type="GO" id="GO:0006511">
    <property type="term" value="P:ubiquitin-dependent protein catabolic process"/>
    <property type="evidence" value="ECO:0007669"/>
    <property type="project" value="TreeGrafter"/>
</dbReference>
<comment type="caution">
    <text evidence="4">The sequence shown here is derived from an EMBL/GenBank/DDBJ whole genome shotgun (WGS) entry which is preliminary data.</text>
</comment>
<dbReference type="PANTHER" id="PTHR22765">
    <property type="entry name" value="RING FINGER AND PROTEASE ASSOCIATED DOMAIN-CONTAINING"/>
    <property type="match status" value="1"/>
</dbReference>
<sequence length="214" mass="24215">MSASPPVISGRRRFRWEMDQEPAAASDPDPDPNVVVDANGFRFRRVVTRVEMVVEGRAYEVETTDYEELSDEEYCRRMYALLSDYRDSLRREQQGEVEVEDDACSRRGCKRARLAASGDAVRGLPEVRRAGGAAGVPPAECAVCLQQFGAEDTLRAMPCAHAFHQDCILRWLRVNHVCPLCRHALPTQQDEEEEEDDDSEDDDDSDDDDDDEDD</sequence>
<dbReference type="InterPro" id="IPR013083">
    <property type="entry name" value="Znf_RING/FYVE/PHD"/>
</dbReference>
<dbReference type="Pfam" id="PF13639">
    <property type="entry name" value="zf-RING_2"/>
    <property type="match status" value="1"/>
</dbReference>
<keyword evidence="1" id="KW-0479">Metal-binding</keyword>